<accession>A0AAW3RUW3</accession>
<proteinExistence type="predicted"/>
<organism evidence="1 2">
    <name type="scientific">Pectobacterium versatile</name>
    <dbReference type="NCBI Taxonomy" id="2488639"/>
    <lineage>
        <taxon>Bacteria</taxon>
        <taxon>Pseudomonadati</taxon>
        <taxon>Pseudomonadota</taxon>
        <taxon>Gammaproteobacteria</taxon>
        <taxon>Enterobacterales</taxon>
        <taxon>Pectobacteriaceae</taxon>
        <taxon>Pectobacterium</taxon>
    </lineage>
</organism>
<dbReference type="RefSeq" id="WP_109224955.1">
    <property type="nucleotide sequence ID" value="NZ_CAKLIB010000003.1"/>
</dbReference>
<gene>
    <name evidence="1" type="ORF">H0253_16780</name>
</gene>
<evidence type="ECO:0000313" key="1">
    <source>
        <dbReference type="EMBL" id="MBA0160495.1"/>
    </source>
</evidence>
<dbReference type="Proteomes" id="UP000584405">
    <property type="component" value="Unassembled WGS sequence"/>
</dbReference>
<comment type="caution">
    <text evidence="1">The sequence shown here is derived from an EMBL/GenBank/DDBJ whole genome shotgun (WGS) entry which is preliminary data.</text>
</comment>
<reference evidence="1 2" key="1">
    <citation type="submission" date="2020-07" db="EMBL/GenBank/DDBJ databases">
        <title>Updated taxonomy of Pectobacterium genus in the CIRM-CFBP bacterial collection: when new species reveal old endemic population.</title>
        <authorList>
            <person name="Pedron J."/>
            <person name="Barny M.A."/>
            <person name="Portier P."/>
        </authorList>
    </citation>
    <scope>NUCLEOTIDE SEQUENCE [LARGE SCALE GENOMIC DNA]</scope>
    <source>
        <strain evidence="1 2">CFBP5669</strain>
    </source>
</reference>
<evidence type="ECO:0000313" key="2">
    <source>
        <dbReference type="Proteomes" id="UP000584405"/>
    </source>
</evidence>
<name>A0AAW3RUW3_9GAMM</name>
<sequence>MNKFNDIINECDLSFSDWGKNYPRWSSLDAAWWKTFGGDNYLNKYKDGYIVFHREKIKEIARQYRIPSILLASVAHAEAGGMVDYFKYPTLFGRQVVHSYSGWPGKEKIIPSPEKTSIGIIAMQIRVVAEIFGKNPSALRNAEATYISICLNKDNFNLAMVARHLYELINYDYPGTDTLNLTDEQFILAGSRYNRGIERSRSDFIRSINDVEKISYEERNWSSYGRSMLNHREKITKLLYEVTTPPQNSDSN</sequence>
<evidence type="ECO:0008006" key="3">
    <source>
        <dbReference type="Google" id="ProtNLM"/>
    </source>
</evidence>
<dbReference type="EMBL" id="JACDRT010000013">
    <property type="protein sequence ID" value="MBA0160495.1"/>
    <property type="molecule type" value="Genomic_DNA"/>
</dbReference>
<protein>
    <recommendedName>
        <fullName evidence="3">Transglycosylase SLT domain-containing protein</fullName>
    </recommendedName>
</protein>
<dbReference type="AlphaFoldDB" id="A0AAW3RUW3"/>